<accession>A0AAD5SGZ2</accession>
<keyword evidence="2" id="KW-0813">Transport</keyword>
<evidence type="ECO:0000256" key="5">
    <source>
        <dbReference type="SAM" id="SignalP"/>
    </source>
</evidence>
<comment type="caution">
    <text evidence="6">The sequence shown here is derived from an EMBL/GenBank/DDBJ whole genome shotgun (WGS) entry which is preliminary data.</text>
</comment>
<dbReference type="GO" id="GO:0005483">
    <property type="term" value="F:soluble NSF attachment protein activity"/>
    <property type="evidence" value="ECO:0007669"/>
    <property type="project" value="TreeGrafter"/>
</dbReference>
<dbReference type="PANTHER" id="PTHR13768">
    <property type="entry name" value="SOLUBLE NSF ATTACHMENT PROTEIN SNAP"/>
    <property type="match status" value="1"/>
</dbReference>
<keyword evidence="5" id="KW-0732">Signal</keyword>
<protein>
    <recommendedName>
        <fullName evidence="8">TPR-like protein</fullName>
    </recommendedName>
</protein>
<evidence type="ECO:0000313" key="7">
    <source>
        <dbReference type="Proteomes" id="UP001212841"/>
    </source>
</evidence>
<dbReference type="GO" id="GO:0031201">
    <property type="term" value="C:SNARE complex"/>
    <property type="evidence" value="ECO:0007669"/>
    <property type="project" value="TreeGrafter"/>
</dbReference>
<dbReference type="InterPro" id="IPR011990">
    <property type="entry name" value="TPR-like_helical_dom_sf"/>
</dbReference>
<feature type="compositionally biased region" description="Low complexity" evidence="4">
    <location>
        <begin position="73"/>
        <end position="83"/>
    </location>
</feature>
<reference evidence="6" key="1">
    <citation type="submission" date="2020-05" db="EMBL/GenBank/DDBJ databases">
        <title>Phylogenomic resolution of chytrid fungi.</title>
        <authorList>
            <person name="Stajich J.E."/>
            <person name="Amses K."/>
            <person name="Simmons R."/>
            <person name="Seto K."/>
            <person name="Myers J."/>
            <person name="Bonds A."/>
            <person name="Quandt C.A."/>
            <person name="Barry K."/>
            <person name="Liu P."/>
            <person name="Grigoriev I."/>
            <person name="Longcore J.E."/>
            <person name="James T.Y."/>
        </authorList>
    </citation>
    <scope>NUCLEOTIDE SEQUENCE</scope>
    <source>
        <strain evidence="6">JEL0318</strain>
    </source>
</reference>
<evidence type="ECO:0000256" key="3">
    <source>
        <dbReference type="ARBA" id="ARBA00022927"/>
    </source>
</evidence>
<dbReference type="PANTHER" id="PTHR13768:SF8">
    <property type="entry name" value="ALPHA-SOLUBLE NSF ATTACHMENT PROTEIN"/>
    <property type="match status" value="1"/>
</dbReference>
<evidence type="ECO:0008006" key="8">
    <source>
        <dbReference type="Google" id="ProtNLM"/>
    </source>
</evidence>
<dbReference type="GO" id="GO:0006886">
    <property type="term" value="P:intracellular protein transport"/>
    <property type="evidence" value="ECO:0007669"/>
    <property type="project" value="InterPro"/>
</dbReference>
<dbReference type="SUPFAM" id="SSF48452">
    <property type="entry name" value="TPR-like"/>
    <property type="match status" value="1"/>
</dbReference>
<dbReference type="EMBL" id="JADGJD010000166">
    <property type="protein sequence ID" value="KAJ3053992.1"/>
    <property type="molecule type" value="Genomic_DNA"/>
</dbReference>
<evidence type="ECO:0000256" key="2">
    <source>
        <dbReference type="ARBA" id="ARBA00022448"/>
    </source>
</evidence>
<evidence type="ECO:0000256" key="1">
    <source>
        <dbReference type="ARBA" id="ARBA00010050"/>
    </source>
</evidence>
<comment type="similarity">
    <text evidence="1">Belongs to the SNAP family.</text>
</comment>
<dbReference type="Gene3D" id="1.25.40.10">
    <property type="entry name" value="Tetratricopeptide repeat domain"/>
    <property type="match status" value="1"/>
</dbReference>
<gene>
    <name evidence="6" type="ORF">HK097_002913</name>
</gene>
<feature type="signal peptide" evidence="5">
    <location>
        <begin position="1"/>
        <end position="19"/>
    </location>
</feature>
<dbReference type="Pfam" id="PF14938">
    <property type="entry name" value="SNAP"/>
    <property type="match status" value="1"/>
</dbReference>
<dbReference type="Proteomes" id="UP001212841">
    <property type="component" value="Unassembled WGS sequence"/>
</dbReference>
<feature type="region of interest" description="Disordered" evidence="4">
    <location>
        <begin position="71"/>
        <end position="100"/>
    </location>
</feature>
<feature type="chain" id="PRO_5042255567" description="TPR-like protein" evidence="5">
    <location>
        <begin position="20"/>
        <end position="345"/>
    </location>
</feature>
<dbReference type="GO" id="GO:0005774">
    <property type="term" value="C:vacuolar membrane"/>
    <property type="evidence" value="ECO:0007669"/>
    <property type="project" value="TreeGrafter"/>
</dbReference>
<dbReference type="AlphaFoldDB" id="A0AAD5SGZ2"/>
<proteinExistence type="inferred from homology"/>
<name>A0AAD5SGZ2_9FUNG</name>
<evidence type="ECO:0000256" key="4">
    <source>
        <dbReference type="SAM" id="MobiDB-lite"/>
    </source>
</evidence>
<evidence type="ECO:0000313" key="6">
    <source>
        <dbReference type="EMBL" id="KAJ3053992.1"/>
    </source>
</evidence>
<dbReference type="InterPro" id="IPR000744">
    <property type="entry name" value="NSF_attach"/>
</dbReference>
<feature type="compositionally biased region" description="Basic and acidic residues" evidence="4">
    <location>
        <begin position="90"/>
        <end position="100"/>
    </location>
</feature>
<keyword evidence="3" id="KW-0653">Protein transport</keyword>
<organism evidence="6 7">
    <name type="scientific">Rhizophlyctis rosea</name>
    <dbReference type="NCBI Taxonomy" id="64517"/>
    <lineage>
        <taxon>Eukaryota</taxon>
        <taxon>Fungi</taxon>
        <taxon>Fungi incertae sedis</taxon>
        <taxon>Chytridiomycota</taxon>
        <taxon>Chytridiomycota incertae sedis</taxon>
        <taxon>Chytridiomycetes</taxon>
        <taxon>Rhizophlyctidales</taxon>
        <taxon>Rhizophlyctidaceae</taxon>
        <taxon>Rhizophlyctis</taxon>
    </lineage>
</organism>
<dbReference type="GO" id="GO:0035494">
    <property type="term" value="P:SNARE complex disassembly"/>
    <property type="evidence" value="ECO:0007669"/>
    <property type="project" value="TreeGrafter"/>
</dbReference>
<keyword evidence="7" id="KW-1185">Reference proteome</keyword>
<sequence>MSAVILLGLVAVAAYKTKPDTPSFRKFITEESKTQSASPAKGWLNKITNAVTGVINLPDFKVTGWVKTDGTLSSSSSASSSSAHTAAQESRAEQEKEKAVRLKRDGKYAVAATTFLAAGRKYEQFGPYDAALCCEEAYKCFKQANDKSSAIDALHRSAILFNKDSRSTTRAARAYETLAENVRSTGDLTRSLEYYNTARDAFETAGDGRAKTILTNIADITLSLHNYTAARTHYETLAAESIDNSTLRFSVPKYLVNGVLCTVAEGDWVKAGKVLEGYGARYVAFGGSGEFGALKDLISAHDRFDADGFQKAYNDLNQSTLLPEQWKQVLLKVSDKLQNADVSFR</sequence>
<dbReference type="GO" id="GO:0019905">
    <property type="term" value="F:syntaxin binding"/>
    <property type="evidence" value="ECO:0007669"/>
    <property type="project" value="TreeGrafter"/>
</dbReference>